<dbReference type="PROSITE" id="PS01010">
    <property type="entry name" value="CRISP_2"/>
    <property type="match status" value="1"/>
</dbReference>
<dbReference type="EnsemblMetazoa" id="SMAR002664-RA">
    <property type="protein sequence ID" value="SMAR002664-PA"/>
    <property type="gene ID" value="SMAR002664"/>
</dbReference>
<evidence type="ECO:0000313" key="5">
    <source>
        <dbReference type="EnsemblMetazoa" id="SMAR002664-PA"/>
    </source>
</evidence>
<dbReference type="InterPro" id="IPR018244">
    <property type="entry name" value="Allrgn_V5/Tpx1_CS"/>
</dbReference>
<evidence type="ECO:0000259" key="4">
    <source>
        <dbReference type="SMART" id="SM00198"/>
    </source>
</evidence>
<dbReference type="InterPro" id="IPR014044">
    <property type="entry name" value="CAP_dom"/>
</dbReference>
<proteinExistence type="inferred from homology"/>
<organism evidence="5 6">
    <name type="scientific">Strigamia maritima</name>
    <name type="common">European centipede</name>
    <name type="synonym">Geophilus maritimus</name>
    <dbReference type="NCBI Taxonomy" id="126957"/>
    <lineage>
        <taxon>Eukaryota</taxon>
        <taxon>Metazoa</taxon>
        <taxon>Ecdysozoa</taxon>
        <taxon>Arthropoda</taxon>
        <taxon>Myriapoda</taxon>
        <taxon>Chilopoda</taxon>
        <taxon>Pleurostigmophora</taxon>
        <taxon>Geophilomorpha</taxon>
        <taxon>Linotaeniidae</taxon>
        <taxon>Strigamia</taxon>
    </lineage>
</organism>
<dbReference type="STRING" id="126957.T1INS9"/>
<dbReference type="SUPFAM" id="SSF55797">
    <property type="entry name" value="PR-1-like"/>
    <property type="match status" value="2"/>
</dbReference>
<dbReference type="HOGENOM" id="CLU_810335_0_0_1"/>
<dbReference type="InterPro" id="IPR035940">
    <property type="entry name" value="CAP_sf"/>
</dbReference>
<protein>
    <recommendedName>
        <fullName evidence="2">Cysteine-rich venom protein</fullName>
    </recommendedName>
</protein>
<reference evidence="6" key="1">
    <citation type="submission" date="2011-05" db="EMBL/GenBank/DDBJ databases">
        <authorList>
            <person name="Richards S.R."/>
            <person name="Qu J."/>
            <person name="Jiang H."/>
            <person name="Jhangiani S.N."/>
            <person name="Agravi P."/>
            <person name="Goodspeed R."/>
            <person name="Gross S."/>
            <person name="Mandapat C."/>
            <person name="Jackson L."/>
            <person name="Mathew T."/>
            <person name="Pu L."/>
            <person name="Thornton R."/>
            <person name="Saada N."/>
            <person name="Wilczek-Boney K.B."/>
            <person name="Lee S."/>
            <person name="Kovar C."/>
            <person name="Wu Y."/>
            <person name="Scherer S.E."/>
            <person name="Worley K.C."/>
            <person name="Muzny D.M."/>
            <person name="Gibbs R."/>
        </authorList>
    </citation>
    <scope>NUCLEOTIDE SEQUENCE</scope>
    <source>
        <strain evidence="6">Brora</strain>
    </source>
</reference>
<dbReference type="SMART" id="SM00198">
    <property type="entry name" value="SCP"/>
    <property type="match status" value="2"/>
</dbReference>
<feature type="chain" id="PRO_5004589923" description="Cysteine-rich venom protein" evidence="3">
    <location>
        <begin position="27"/>
        <end position="343"/>
    </location>
</feature>
<dbReference type="OMA" id="HTANTEM"/>
<feature type="signal peptide" evidence="3">
    <location>
        <begin position="1"/>
        <end position="26"/>
    </location>
</feature>
<keyword evidence="3" id="KW-0732">Signal</keyword>
<dbReference type="PANTHER" id="PTHR10334">
    <property type="entry name" value="CYSTEINE-RICH SECRETORY PROTEIN-RELATED"/>
    <property type="match status" value="1"/>
</dbReference>
<feature type="domain" description="SCP" evidence="4">
    <location>
        <begin position="25"/>
        <end position="172"/>
    </location>
</feature>
<evidence type="ECO:0000256" key="3">
    <source>
        <dbReference type="SAM" id="SignalP"/>
    </source>
</evidence>
<dbReference type="GO" id="GO:0005576">
    <property type="term" value="C:extracellular region"/>
    <property type="evidence" value="ECO:0007669"/>
    <property type="project" value="InterPro"/>
</dbReference>
<dbReference type="PhylomeDB" id="T1INS9"/>
<dbReference type="CDD" id="cd05380">
    <property type="entry name" value="CAP_euk"/>
    <property type="match status" value="2"/>
</dbReference>
<comment type="similarity">
    <text evidence="1">Belongs to the CRISP family. Venom allergen 5-like subfamily.</text>
</comment>
<dbReference type="Proteomes" id="UP000014500">
    <property type="component" value="Unassembled WGS sequence"/>
</dbReference>
<evidence type="ECO:0000256" key="1">
    <source>
        <dbReference type="ARBA" id="ARBA00009169"/>
    </source>
</evidence>
<reference evidence="5" key="2">
    <citation type="submission" date="2015-02" db="UniProtKB">
        <authorList>
            <consortium name="EnsemblMetazoa"/>
        </authorList>
    </citation>
    <scope>IDENTIFICATION</scope>
</reference>
<dbReference type="PRINTS" id="PR00837">
    <property type="entry name" value="V5TPXLIKE"/>
</dbReference>
<evidence type="ECO:0000256" key="2">
    <source>
        <dbReference type="ARBA" id="ARBA00032745"/>
    </source>
</evidence>
<dbReference type="Gene3D" id="3.40.33.10">
    <property type="entry name" value="CAP"/>
    <property type="match status" value="2"/>
</dbReference>
<dbReference type="InterPro" id="IPR001283">
    <property type="entry name" value="CRISP-related"/>
</dbReference>
<evidence type="ECO:0000313" key="6">
    <source>
        <dbReference type="Proteomes" id="UP000014500"/>
    </source>
</evidence>
<dbReference type="AlphaFoldDB" id="T1INS9"/>
<keyword evidence="6" id="KW-1185">Reference proteome</keyword>
<name>T1INS9_STRMM</name>
<dbReference type="PROSITE" id="PS01009">
    <property type="entry name" value="CRISP_1"/>
    <property type="match status" value="1"/>
</dbReference>
<dbReference type="EMBL" id="JH431207">
    <property type="status" value="NOT_ANNOTATED_CDS"/>
    <property type="molecule type" value="Genomic_DNA"/>
</dbReference>
<dbReference type="Pfam" id="PF00188">
    <property type="entry name" value="CAP"/>
    <property type="match status" value="2"/>
</dbReference>
<accession>T1INS9</accession>
<dbReference type="eggNOG" id="KOG3017">
    <property type="taxonomic scope" value="Eukaryota"/>
</dbReference>
<feature type="domain" description="SCP" evidence="4">
    <location>
        <begin position="207"/>
        <end position="340"/>
    </location>
</feature>
<sequence length="343" mass="39335">MNKYTVTTILQLLCIFANIFLPLVRSKSAECKLYEKFGKDHTMCKYEGKAWSNELETIAQRWADQCKFDHDTNRQPLNFSSAGQNAFMSSAVSLDVDPDVKLTVTRWYDERKLGFHDKDRAAYVFNPNTGHFTQVIWGSTKAIGCGFTVYKAGKIFEQLVVCNYGPAGNMLGDEVYKTGDPCNNHEAAIPPKKQKLKCVLKKSYTVAEKTKMLKMHNQFRQLTADGKDIDLPPASNMMELAWDNELEMIAQRWADQCIYDHDTNRTPLRYPSAGQNTFISVSKSLEKSSEVELAVKSWYNEREFGFHVKNRQSYVFNHKTGHFSQILFGNYARQEVYKKGEPC</sequence>